<comment type="caution">
    <text evidence="8">The sequence shown here is derived from an EMBL/GenBank/DDBJ whole genome shotgun (WGS) entry which is preliminary data.</text>
</comment>
<organism evidence="8 9">
    <name type="scientific">Hoylesella buccalis DNF00853</name>
    <dbReference type="NCBI Taxonomy" id="1401074"/>
    <lineage>
        <taxon>Bacteria</taxon>
        <taxon>Pseudomonadati</taxon>
        <taxon>Bacteroidota</taxon>
        <taxon>Bacteroidia</taxon>
        <taxon>Bacteroidales</taxon>
        <taxon>Prevotellaceae</taxon>
        <taxon>Hoylesella</taxon>
    </lineage>
</organism>
<dbReference type="PIRSF" id="PIRSF006483">
    <property type="entry name" value="Membrane_protein_YitT"/>
    <property type="match status" value="1"/>
</dbReference>
<gene>
    <name evidence="8" type="ORF">HMPREF2137_07455</name>
</gene>
<evidence type="ECO:0000259" key="7">
    <source>
        <dbReference type="Pfam" id="PF10035"/>
    </source>
</evidence>
<comment type="subcellular location">
    <subcellularLocation>
        <location evidence="1">Cell membrane</location>
        <topology evidence="1">Multi-pass membrane protein</topology>
    </subcellularLocation>
</comment>
<dbReference type="OrthoDB" id="1114876at2"/>
<dbReference type="InterPro" id="IPR015867">
    <property type="entry name" value="N-reg_PII/ATP_PRibTrfase_C"/>
</dbReference>
<evidence type="ECO:0000313" key="9">
    <source>
        <dbReference type="Proteomes" id="UP000029556"/>
    </source>
</evidence>
<feature type="transmembrane region" description="Helical" evidence="6">
    <location>
        <begin position="178"/>
        <end position="196"/>
    </location>
</feature>
<dbReference type="Proteomes" id="UP000029556">
    <property type="component" value="Unassembled WGS sequence"/>
</dbReference>
<dbReference type="GO" id="GO:0005886">
    <property type="term" value="C:plasma membrane"/>
    <property type="evidence" value="ECO:0007669"/>
    <property type="project" value="UniProtKB-SubCell"/>
</dbReference>
<feature type="transmembrane region" description="Helical" evidence="6">
    <location>
        <begin position="12"/>
        <end position="31"/>
    </location>
</feature>
<accession>A0A096BN56</accession>
<evidence type="ECO:0000256" key="3">
    <source>
        <dbReference type="ARBA" id="ARBA00022692"/>
    </source>
</evidence>
<keyword evidence="3 6" id="KW-0812">Transmembrane</keyword>
<feature type="transmembrane region" description="Helical" evidence="6">
    <location>
        <begin position="78"/>
        <end position="96"/>
    </location>
</feature>
<keyword evidence="4 6" id="KW-1133">Transmembrane helix</keyword>
<dbReference type="InterPro" id="IPR003740">
    <property type="entry name" value="YitT"/>
</dbReference>
<dbReference type="RefSeq" id="WP_036873106.1">
    <property type="nucleotide sequence ID" value="NZ_JRNN01000066.1"/>
</dbReference>
<evidence type="ECO:0000256" key="2">
    <source>
        <dbReference type="ARBA" id="ARBA00022475"/>
    </source>
</evidence>
<evidence type="ECO:0000313" key="8">
    <source>
        <dbReference type="EMBL" id="KGF34614.1"/>
    </source>
</evidence>
<dbReference type="InterPro" id="IPR051461">
    <property type="entry name" value="UPF0750_membrane"/>
</dbReference>
<keyword evidence="5 6" id="KW-0472">Membrane</keyword>
<dbReference type="Pfam" id="PF02588">
    <property type="entry name" value="YitT_membrane"/>
    <property type="match status" value="1"/>
</dbReference>
<dbReference type="EMBL" id="JRNN01000066">
    <property type="protein sequence ID" value="KGF34614.1"/>
    <property type="molecule type" value="Genomic_DNA"/>
</dbReference>
<feature type="transmembrane region" description="Helical" evidence="6">
    <location>
        <begin position="111"/>
        <end position="130"/>
    </location>
</feature>
<evidence type="ECO:0000256" key="1">
    <source>
        <dbReference type="ARBA" id="ARBA00004651"/>
    </source>
</evidence>
<feature type="domain" description="DUF2179" evidence="7">
    <location>
        <begin position="225"/>
        <end position="279"/>
    </location>
</feature>
<dbReference type="PANTHER" id="PTHR33545">
    <property type="entry name" value="UPF0750 MEMBRANE PROTEIN YITT-RELATED"/>
    <property type="match status" value="1"/>
</dbReference>
<evidence type="ECO:0000256" key="6">
    <source>
        <dbReference type="SAM" id="Phobius"/>
    </source>
</evidence>
<dbReference type="Gene3D" id="3.30.70.120">
    <property type="match status" value="1"/>
</dbReference>
<dbReference type="Pfam" id="PF10035">
    <property type="entry name" value="DUF2179"/>
    <property type="match status" value="1"/>
</dbReference>
<proteinExistence type="predicted"/>
<feature type="transmembrane region" description="Helical" evidence="6">
    <location>
        <begin position="46"/>
        <end position="71"/>
    </location>
</feature>
<name>A0A096BN56_9BACT</name>
<evidence type="ECO:0000256" key="4">
    <source>
        <dbReference type="ARBA" id="ARBA00022989"/>
    </source>
</evidence>
<feature type="transmembrane region" description="Helical" evidence="6">
    <location>
        <begin position="151"/>
        <end position="172"/>
    </location>
</feature>
<dbReference type="CDD" id="cd16380">
    <property type="entry name" value="YitT_C"/>
    <property type="match status" value="1"/>
</dbReference>
<keyword evidence="2" id="KW-1003">Cell membrane</keyword>
<reference evidence="8 9" key="1">
    <citation type="submission" date="2014-07" db="EMBL/GenBank/DDBJ databases">
        <authorList>
            <person name="McCorrison J."/>
            <person name="Sanka R."/>
            <person name="Torralba M."/>
            <person name="Gillis M."/>
            <person name="Haft D.H."/>
            <person name="Methe B."/>
            <person name="Sutton G."/>
            <person name="Nelson K.E."/>
        </authorList>
    </citation>
    <scope>NUCLEOTIDE SEQUENCE [LARGE SCALE GENOMIC DNA]</scope>
    <source>
        <strain evidence="8 9">DNF00853</strain>
    </source>
</reference>
<protein>
    <submittedName>
        <fullName evidence="8">Membrane protein</fullName>
    </submittedName>
</protein>
<dbReference type="InterPro" id="IPR019264">
    <property type="entry name" value="DUF2179"/>
</dbReference>
<dbReference type="AlphaFoldDB" id="A0A096BN56"/>
<sequence length="306" mass="33780">MPRKKKSELKDYVIITLAMLMGSLGLTVFLLPNHIGMGGITGISSIIYWGFNIPVEVTYLVINATLLAFALKILGWRFCVKTIYAALTFAIFVWLIRQVTHDEAIINDQPFMAAILGAVLMGSSIGMGLSSNGSTGGTDVIAAMINKYHDISLGKVILLCDITIITSSYLVLHDWEQVLYGYVVLIVSSACVDKVVNMNRRSVQFFIISEKYEEIGRAINTTVQRGCTTLTGNGFYSGRDMKMLFVLAKQTESSMIFRTIDEIDPEAFVSQSAVIGVYGLGFDKFKVNKKKKSPRAAQAKKEEPAR</sequence>
<dbReference type="PANTHER" id="PTHR33545:SF5">
    <property type="entry name" value="UPF0750 MEMBRANE PROTEIN YITT"/>
    <property type="match status" value="1"/>
</dbReference>
<evidence type="ECO:0000256" key="5">
    <source>
        <dbReference type="ARBA" id="ARBA00023136"/>
    </source>
</evidence>